<name>A0A0D6ZAU8_9BACI</name>
<feature type="region of interest" description="Disordered" evidence="1">
    <location>
        <begin position="47"/>
        <end position="66"/>
    </location>
</feature>
<gene>
    <name evidence="2" type="ORF">UB32_12430</name>
</gene>
<dbReference type="PATRIC" id="fig|285983.3.peg.1254"/>
<proteinExistence type="predicted"/>
<reference evidence="2 3" key="1">
    <citation type="submission" date="2015-01" db="EMBL/GenBank/DDBJ databases">
        <title>Draft genome sequences of the supercritical CO2 tolerant bacteria Bacillus subterraneus MITOT1 and Bacillus cereus MIT0214.</title>
        <authorList>
            <person name="Peet K.C."/>
            <person name="Thompson J.R."/>
        </authorList>
    </citation>
    <scope>NUCLEOTIDE SEQUENCE [LARGE SCALE GENOMIC DNA]</scope>
    <source>
        <strain evidence="2 3">MITOT1</strain>
    </source>
</reference>
<evidence type="ECO:0000256" key="1">
    <source>
        <dbReference type="SAM" id="MobiDB-lite"/>
    </source>
</evidence>
<sequence>MKDYGTKDIGHRVNWNCEIIRNDNVLNRLKRGTFVVKRFDNHKKLESMVPLEQKGSQMKKRGEKDG</sequence>
<keyword evidence="3" id="KW-1185">Reference proteome</keyword>
<evidence type="ECO:0000313" key="2">
    <source>
        <dbReference type="EMBL" id="KIY21708.1"/>
    </source>
</evidence>
<organism evidence="2 3">
    <name type="scientific">Mesobacillus subterraneus</name>
    <dbReference type="NCBI Taxonomy" id="285983"/>
    <lineage>
        <taxon>Bacteria</taxon>
        <taxon>Bacillati</taxon>
        <taxon>Bacillota</taxon>
        <taxon>Bacilli</taxon>
        <taxon>Bacillales</taxon>
        <taxon>Bacillaceae</taxon>
        <taxon>Mesobacillus</taxon>
    </lineage>
</organism>
<comment type="caution">
    <text evidence="2">The sequence shown here is derived from an EMBL/GenBank/DDBJ whole genome shotgun (WGS) entry which is preliminary data.</text>
</comment>
<dbReference type="Proteomes" id="UP000032512">
    <property type="component" value="Unassembled WGS sequence"/>
</dbReference>
<evidence type="ECO:0000313" key="3">
    <source>
        <dbReference type="Proteomes" id="UP000032512"/>
    </source>
</evidence>
<dbReference type="AlphaFoldDB" id="A0A0D6ZAU8"/>
<protein>
    <submittedName>
        <fullName evidence="2">Uncharacterized protein</fullName>
    </submittedName>
</protein>
<dbReference type="EMBL" id="JXIQ01000097">
    <property type="protein sequence ID" value="KIY21708.1"/>
    <property type="molecule type" value="Genomic_DNA"/>
</dbReference>
<accession>A0A0D6ZAU8</accession>